<dbReference type="SUPFAM" id="SSF49265">
    <property type="entry name" value="Fibronectin type III"/>
    <property type="match status" value="2"/>
</dbReference>
<dbReference type="InterPro" id="IPR056600">
    <property type="entry name" value="GBD_T9SS_assoc"/>
</dbReference>
<dbReference type="InterPro" id="IPR003961">
    <property type="entry name" value="FN3_dom"/>
</dbReference>
<organism evidence="3 4">
    <name type="scientific">Hymenobacter negativus</name>
    <dbReference type="NCBI Taxonomy" id="2795026"/>
    <lineage>
        <taxon>Bacteria</taxon>
        <taxon>Pseudomonadati</taxon>
        <taxon>Bacteroidota</taxon>
        <taxon>Cytophagia</taxon>
        <taxon>Cytophagales</taxon>
        <taxon>Hymenobacteraceae</taxon>
        <taxon>Hymenobacter</taxon>
    </lineage>
</organism>
<name>A0ABS3Q975_9BACT</name>
<gene>
    <name evidence="3" type="ORF">J4E00_01970</name>
</gene>
<evidence type="ECO:0000259" key="2">
    <source>
        <dbReference type="PROSITE" id="PS50853"/>
    </source>
</evidence>
<dbReference type="EMBL" id="JAGETZ010000001">
    <property type="protein sequence ID" value="MBO2007800.1"/>
    <property type="molecule type" value="Genomic_DNA"/>
</dbReference>
<evidence type="ECO:0000313" key="4">
    <source>
        <dbReference type="Proteomes" id="UP000664369"/>
    </source>
</evidence>
<dbReference type="Pfam" id="PF23759">
    <property type="entry name" value="GBD_T9SS_assoc"/>
    <property type="match status" value="2"/>
</dbReference>
<reference evidence="3 4" key="1">
    <citation type="submission" date="2021-03" db="EMBL/GenBank/DDBJ databases">
        <authorList>
            <person name="Kim M.K."/>
        </authorList>
    </citation>
    <scope>NUCLEOTIDE SEQUENCE [LARGE SCALE GENOMIC DNA]</scope>
    <source>
        <strain evidence="3 4">BT442</strain>
    </source>
</reference>
<dbReference type="InterPro" id="IPR013783">
    <property type="entry name" value="Ig-like_fold"/>
</dbReference>
<evidence type="ECO:0000313" key="3">
    <source>
        <dbReference type="EMBL" id="MBO2007800.1"/>
    </source>
</evidence>
<dbReference type="NCBIfam" id="TIGR04183">
    <property type="entry name" value="Por_Secre_tail"/>
    <property type="match status" value="1"/>
</dbReference>
<dbReference type="Pfam" id="PF18962">
    <property type="entry name" value="Por_Secre_tail"/>
    <property type="match status" value="1"/>
</dbReference>
<dbReference type="CDD" id="cd00063">
    <property type="entry name" value="FN3"/>
    <property type="match status" value="2"/>
</dbReference>
<protein>
    <submittedName>
        <fullName evidence="3">Fibronectin type III domain-containing protein</fullName>
    </submittedName>
</protein>
<evidence type="ECO:0000256" key="1">
    <source>
        <dbReference type="SAM" id="SignalP"/>
    </source>
</evidence>
<feature type="signal peptide" evidence="1">
    <location>
        <begin position="1"/>
        <end position="31"/>
    </location>
</feature>
<proteinExistence type="predicted"/>
<keyword evidence="1" id="KW-0732">Signal</keyword>
<keyword evidence="4" id="KW-1185">Reference proteome</keyword>
<comment type="caution">
    <text evidence="3">The sequence shown here is derived from an EMBL/GenBank/DDBJ whole genome shotgun (WGS) entry which is preliminary data.</text>
</comment>
<sequence>MHTPLFSRQRMALSWSLVLAALLGSSLQAEAQVDQYTFAPSTGTYTSIATAAGATNVPTVQADSGISPALPLGFSFVFDGVTYTQVKASSNGFLSFNTGAVTQTTNNLNTVAAASRPLVAPLWDDLDGRATVGGVTNSSRASYLTTGVAPNRVFTFEWKDWEWNWNSTTPVVSFQAKLYEGTNVVQFVYAPGTGSVVSGSASVGLSGVAVGEFLSLSSLGTAPTVSSTTETTNIATQPAAGQTYTFTPPVPALCPTPRQLAVTGVTNTTASVSYSVSNTTPGPFTILYGPTGFNPAALPSSTNVYSSTTATSLTPTLTGLTANTTYQFYVIQNCGGSNGTSSISNAGTFTTNPNPAANDNCAQAIALTIASSCTTPVSGTVVGATQTLAPSTGCGGTVARDVWYSFVAGATSVQLATGAQFTGYYDVRSGSCTTSTSVACGLLGTTTTPTQAIVPGLAAGQTYFLRIYSSATTAPAITASGFTVCLTPAPTAPANDDCAGALNIPIQYGTCVGQTSADNTAATNSTGAPAPTCANYQGKDLWFTVTVPASGQVTVQTVTPTAGSPITDTGMSIYSGTCSALTEVECDDDDSPTGNFSLITLTGRTPGEVLYVRVWEYGGGTTGLIAVCATSPSNCGVPTGPAVSNLTNTTATLSWVAPSNGLPAGGSYELEYGPQGFTQGTGTVVTGLTATTYALSNLAANFAYCFYVRTNCGTANGSSTWVGPTCFNTPLTAPANDDPCGATTLGGTVLAASNVGATTTVQATLPNPVCSTASQPKDVWFAFTPTGTTATLTLTGSAAGTVRVYASPSCSAGPFTLMSCASSGANNTALTTPVSVTGLTAGQRYYVAVSGYGSSDTQGSFTITGAGLVTATRVQADTDALLVYPNPSNTGQLTLKLSGLSGAGQATLLNSLGQVVLTKNLTAAAEQTLNTRNLAAGLYTLRVEAGSQVLTRKVVLE</sequence>
<dbReference type="InterPro" id="IPR026444">
    <property type="entry name" value="Secre_tail"/>
</dbReference>
<feature type="domain" description="Fibronectin type-III" evidence="2">
    <location>
        <begin position="256"/>
        <end position="354"/>
    </location>
</feature>
<dbReference type="PROSITE" id="PS50853">
    <property type="entry name" value="FN3"/>
    <property type="match status" value="2"/>
</dbReference>
<feature type="domain" description="Fibronectin type-III" evidence="2">
    <location>
        <begin position="637"/>
        <end position="732"/>
    </location>
</feature>
<feature type="chain" id="PRO_5045756571" evidence="1">
    <location>
        <begin position="32"/>
        <end position="957"/>
    </location>
</feature>
<dbReference type="SMART" id="SM00060">
    <property type="entry name" value="FN3"/>
    <property type="match status" value="3"/>
</dbReference>
<dbReference type="Proteomes" id="UP000664369">
    <property type="component" value="Unassembled WGS sequence"/>
</dbReference>
<dbReference type="Gene3D" id="2.60.40.10">
    <property type="entry name" value="Immunoglobulins"/>
    <property type="match status" value="2"/>
</dbReference>
<dbReference type="RefSeq" id="WP_208173330.1">
    <property type="nucleotide sequence ID" value="NZ_JAGETZ010000001.1"/>
</dbReference>
<dbReference type="InterPro" id="IPR036116">
    <property type="entry name" value="FN3_sf"/>
</dbReference>
<dbReference type="Pfam" id="PF00041">
    <property type="entry name" value="fn3"/>
    <property type="match status" value="1"/>
</dbReference>
<accession>A0ABS3Q975</accession>